<feature type="compositionally biased region" description="Low complexity" evidence="1">
    <location>
        <begin position="472"/>
        <end position="489"/>
    </location>
</feature>
<name>A0A6N9TS76_STRHA</name>
<feature type="region of interest" description="Disordered" evidence="1">
    <location>
        <begin position="194"/>
        <end position="331"/>
    </location>
</feature>
<evidence type="ECO:0000313" key="3">
    <source>
        <dbReference type="EMBL" id="NEA14208.1"/>
    </source>
</evidence>
<gene>
    <name evidence="3" type="ORF">G3I29_01340</name>
</gene>
<organism evidence="3 4">
    <name type="scientific">Streptomyces halstedii</name>
    <dbReference type="NCBI Taxonomy" id="1944"/>
    <lineage>
        <taxon>Bacteria</taxon>
        <taxon>Bacillati</taxon>
        <taxon>Actinomycetota</taxon>
        <taxon>Actinomycetes</taxon>
        <taxon>Kitasatosporales</taxon>
        <taxon>Streptomycetaceae</taxon>
        <taxon>Streptomyces</taxon>
    </lineage>
</organism>
<feature type="compositionally biased region" description="Basic residues" evidence="1">
    <location>
        <begin position="254"/>
        <end position="267"/>
    </location>
</feature>
<evidence type="ECO:0000259" key="2">
    <source>
        <dbReference type="Pfam" id="PF13701"/>
    </source>
</evidence>
<feature type="compositionally biased region" description="Basic and acidic residues" evidence="1">
    <location>
        <begin position="510"/>
        <end position="525"/>
    </location>
</feature>
<dbReference type="AlphaFoldDB" id="A0A6N9TS76"/>
<feature type="compositionally biased region" description="Basic and acidic residues" evidence="1">
    <location>
        <begin position="419"/>
        <end position="437"/>
    </location>
</feature>
<feature type="region of interest" description="Disordered" evidence="1">
    <location>
        <begin position="409"/>
        <end position="525"/>
    </location>
</feature>
<proteinExistence type="predicted"/>
<feature type="compositionally biased region" description="Low complexity" evidence="1">
    <location>
        <begin position="303"/>
        <end position="316"/>
    </location>
</feature>
<dbReference type="EMBL" id="JAAGLQ010000025">
    <property type="protein sequence ID" value="NEA14208.1"/>
    <property type="molecule type" value="Genomic_DNA"/>
</dbReference>
<accession>A0A6N9TS76</accession>
<dbReference type="InterPro" id="IPR025668">
    <property type="entry name" value="Tnp_DDE_dom"/>
</dbReference>
<feature type="non-terminal residue" evidence="3">
    <location>
        <position position="1"/>
    </location>
</feature>
<reference evidence="3 4" key="1">
    <citation type="submission" date="2020-01" db="EMBL/GenBank/DDBJ databases">
        <title>Insect and environment-associated Actinomycetes.</title>
        <authorList>
            <person name="Currrie C."/>
            <person name="Chevrette M."/>
            <person name="Carlson C."/>
            <person name="Stubbendieck R."/>
            <person name="Wendt-Pienkowski E."/>
        </authorList>
    </citation>
    <scope>NUCLEOTIDE SEQUENCE [LARGE SCALE GENOMIC DNA]</scope>
    <source>
        <strain evidence="3 4">SID11342</strain>
    </source>
</reference>
<evidence type="ECO:0000313" key="4">
    <source>
        <dbReference type="Proteomes" id="UP000471293"/>
    </source>
</evidence>
<feature type="compositionally biased region" description="Basic and acidic residues" evidence="1">
    <location>
        <begin position="233"/>
        <end position="242"/>
    </location>
</feature>
<protein>
    <recommendedName>
        <fullName evidence="2">Transposase DDE domain-containing protein</fullName>
    </recommendedName>
</protein>
<evidence type="ECO:0000256" key="1">
    <source>
        <dbReference type="SAM" id="MobiDB-lite"/>
    </source>
</evidence>
<comment type="caution">
    <text evidence="3">The sequence shown here is derived from an EMBL/GenBank/DDBJ whole genome shotgun (WGS) entry which is preliminary data.</text>
</comment>
<sequence length="525" mass="57099">ITAQIVVRADSAYFSHKVVDACCKAGARFSLAVAVTKTIRAAIETIGPDVWTPIKYTDAVWDEEEERWISDAEIAEVPFTAFTSKKKAFHTTARLIVRRVKRLNPKTVPDGQSQLFAVWRHHVVFTDSVFVLTDAEPMHRAHAAVEQVFADLEDSALAHLPSGKFTANAAWLTLAAAAYNLTRRLPRLRLPCQSADRHHPTAPHPRTGPHRTPGTTDRAAPAPTLALGRRLLRPVDRHRTADAELTNPIPARPRSGRPRRTRHRQRPAGKPTCPEPKIHSETNHTAQSELTRWIEAERRPGSRGRSGVTGSSRTPRLLQGEAAAAPRPGGCGLPCSAPRRSAGRCASPPNRTWTGCSARSWPRQLPFGQGHHAEGPIRVAAGALTGLIGVLLGASVISVVDVTGWQHQNVSSGTPLEPGDDHAETPTDYRERGRQCEHPTCSGTESALRFSPPGRCSATRAPSPPGEREPGRGAAPRSSSGPGSASRAGQEACQAVQIKLQIKPSHRRQDRQGHHSERLNSVDRR</sequence>
<dbReference type="Proteomes" id="UP000471293">
    <property type="component" value="Unassembled WGS sequence"/>
</dbReference>
<dbReference type="Pfam" id="PF13701">
    <property type="entry name" value="DDE_Tnp_1_4"/>
    <property type="match status" value="1"/>
</dbReference>
<feature type="domain" description="Transposase DDE" evidence="2">
    <location>
        <begin position="3"/>
        <end position="195"/>
    </location>
</feature>